<dbReference type="Pfam" id="PF01363">
    <property type="entry name" value="FYVE"/>
    <property type="match status" value="1"/>
</dbReference>
<dbReference type="SMART" id="SM00064">
    <property type="entry name" value="FYVE"/>
    <property type="match status" value="1"/>
</dbReference>
<dbReference type="OrthoDB" id="660555at2759"/>
<evidence type="ECO:0000256" key="2">
    <source>
        <dbReference type="ARBA" id="ARBA00022771"/>
    </source>
</evidence>
<keyword evidence="2 4" id="KW-0863">Zinc-finger</keyword>
<evidence type="ECO:0000259" key="6">
    <source>
        <dbReference type="PROSITE" id="PS50178"/>
    </source>
</evidence>
<keyword evidence="3" id="KW-0862">Zinc</keyword>
<keyword evidence="1" id="KW-0479">Metal-binding</keyword>
<dbReference type="PANTHER" id="PTHR46465">
    <property type="entry name" value="LATERAL SIGNALING TARGET PROTEIN 2 HOMOLOG"/>
    <property type="match status" value="1"/>
</dbReference>
<protein>
    <recommendedName>
        <fullName evidence="6">FYVE-type domain-containing protein</fullName>
    </recommendedName>
</protein>
<evidence type="ECO:0000256" key="5">
    <source>
        <dbReference type="SAM" id="MobiDB-lite"/>
    </source>
</evidence>
<proteinExistence type="predicted"/>
<keyword evidence="8" id="KW-1185">Reference proteome</keyword>
<accession>A0A9P6XBJ4</accession>
<dbReference type="InterPro" id="IPR011989">
    <property type="entry name" value="ARM-like"/>
</dbReference>
<feature type="region of interest" description="Disordered" evidence="5">
    <location>
        <begin position="562"/>
        <end position="602"/>
    </location>
</feature>
<dbReference type="PROSITE" id="PS50178">
    <property type="entry name" value="ZF_FYVE"/>
    <property type="match status" value="1"/>
</dbReference>
<dbReference type="Proteomes" id="UP000716291">
    <property type="component" value="Unassembled WGS sequence"/>
</dbReference>
<dbReference type="GO" id="GO:0031901">
    <property type="term" value="C:early endosome membrane"/>
    <property type="evidence" value="ECO:0007669"/>
    <property type="project" value="TreeGrafter"/>
</dbReference>
<dbReference type="GO" id="GO:0008270">
    <property type="term" value="F:zinc ion binding"/>
    <property type="evidence" value="ECO:0007669"/>
    <property type="project" value="UniProtKB-KW"/>
</dbReference>
<feature type="domain" description="FYVE-type" evidence="6">
    <location>
        <begin position="20"/>
        <end position="81"/>
    </location>
</feature>
<dbReference type="AlphaFoldDB" id="A0A9P6XBJ4"/>
<dbReference type="Gene3D" id="3.30.40.10">
    <property type="entry name" value="Zinc/RING finger domain, C3HC4 (zinc finger)"/>
    <property type="match status" value="1"/>
</dbReference>
<dbReference type="InterPro" id="IPR000306">
    <property type="entry name" value="Znf_FYVE"/>
</dbReference>
<dbReference type="EMBL" id="JAANQT010000567">
    <property type="protein sequence ID" value="KAG1309949.1"/>
    <property type="molecule type" value="Genomic_DNA"/>
</dbReference>
<dbReference type="InterPro" id="IPR016024">
    <property type="entry name" value="ARM-type_fold"/>
</dbReference>
<comment type="caution">
    <text evidence="7">The sequence shown here is derived from an EMBL/GenBank/DDBJ whole genome shotgun (WGS) entry which is preliminary data.</text>
</comment>
<evidence type="ECO:0000256" key="3">
    <source>
        <dbReference type="ARBA" id="ARBA00022833"/>
    </source>
</evidence>
<evidence type="ECO:0000256" key="1">
    <source>
        <dbReference type="ARBA" id="ARBA00022723"/>
    </source>
</evidence>
<dbReference type="SUPFAM" id="SSF48371">
    <property type="entry name" value="ARM repeat"/>
    <property type="match status" value="1"/>
</dbReference>
<organism evidence="7 8">
    <name type="scientific">Rhizopus oryzae</name>
    <name type="common">Mucormycosis agent</name>
    <name type="synonym">Rhizopus arrhizus var. delemar</name>
    <dbReference type="NCBI Taxonomy" id="64495"/>
    <lineage>
        <taxon>Eukaryota</taxon>
        <taxon>Fungi</taxon>
        <taxon>Fungi incertae sedis</taxon>
        <taxon>Mucoromycota</taxon>
        <taxon>Mucoromycotina</taxon>
        <taxon>Mucoromycetes</taxon>
        <taxon>Mucorales</taxon>
        <taxon>Mucorineae</taxon>
        <taxon>Rhizopodaceae</taxon>
        <taxon>Rhizopus</taxon>
    </lineage>
</organism>
<sequence length="602" mass="67745">MQTYDDRLTFLLPRPTWVNDVDVSSCYSCNNPFGPLRRRHHCRNCGNIFCHECSSRSVPLPQLGYGTKAVRVCNSCFEVAYLVTYTIDQDHGVSTQIHGVRGLLELAEKDDGKEFELRNEYEYLYEIEKYLHNMVVYGSIDALIWVCKTSKNITLHHLTTTVLATLAQKESIRPVIITKWALPALLSLIRSYIQTTHEKESAPSFTSASTNSTNSVDDNNNLQNLALEILINCTDVLYQLSKAGILSKKDIIEEGILEILLILAAFHIDLLKVKGEENQSNERVVIIQNLSAKSISSVSSHVPLQSSIIGMIQTSDKLAHLLRSTNSEVRKYTAKTIAYLSLRNDKYKPILLSGDGSRALISIIARLPLSDHEGTLNHQSRLDDLAYYLPSEEKASESTADATAVSHACCALANFATNNESQINLMSQPHLLLYICNVPAIFPSHAEIHKHVARCLANLALYEENCQIMLNNDVSGSRMYNILPTLLAMCQSSNVTTDEIRHVIRAIDNLSSNVQLTCDEIKLEHWKELCKDIYPFVSDILNSDKYDQDTIKRAKSILQRKIIDPPLPHSAEEDEEEEGDKMEFNHSGKSKSKKKTKKKNHN</sequence>
<gene>
    <name evidence="7" type="ORF">G6F64_004917</name>
</gene>
<evidence type="ECO:0000313" key="7">
    <source>
        <dbReference type="EMBL" id="KAG1309949.1"/>
    </source>
</evidence>
<dbReference type="Gene3D" id="1.25.10.10">
    <property type="entry name" value="Leucine-rich Repeat Variant"/>
    <property type="match status" value="2"/>
</dbReference>
<feature type="compositionally biased region" description="Basic residues" evidence="5">
    <location>
        <begin position="588"/>
        <end position="602"/>
    </location>
</feature>
<dbReference type="InterPro" id="IPR013083">
    <property type="entry name" value="Znf_RING/FYVE/PHD"/>
</dbReference>
<reference evidence="7" key="1">
    <citation type="journal article" date="2020" name="Microb. Genom.">
        <title>Genetic diversity of clinical and environmental Mucorales isolates obtained from an investigation of mucormycosis cases among solid organ transplant recipients.</title>
        <authorList>
            <person name="Nguyen M.H."/>
            <person name="Kaul D."/>
            <person name="Muto C."/>
            <person name="Cheng S.J."/>
            <person name="Richter R.A."/>
            <person name="Bruno V.M."/>
            <person name="Liu G."/>
            <person name="Beyhan S."/>
            <person name="Sundermann A.J."/>
            <person name="Mounaud S."/>
            <person name="Pasculle A.W."/>
            <person name="Nierman W.C."/>
            <person name="Driscoll E."/>
            <person name="Cumbie R."/>
            <person name="Clancy C.J."/>
            <person name="Dupont C.L."/>
        </authorList>
    </citation>
    <scope>NUCLEOTIDE SEQUENCE</scope>
    <source>
        <strain evidence="7">GL11</strain>
    </source>
</reference>
<dbReference type="SUPFAM" id="SSF57903">
    <property type="entry name" value="FYVE/PHD zinc finger"/>
    <property type="match status" value="1"/>
</dbReference>
<dbReference type="InterPro" id="IPR011011">
    <property type="entry name" value="Znf_FYVE_PHD"/>
</dbReference>
<dbReference type="InterPro" id="IPR051118">
    <property type="entry name" value="LST-2"/>
</dbReference>
<name>A0A9P6XBJ4_RHIOR</name>
<dbReference type="PANTHER" id="PTHR46465:SF2">
    <property type="entry name" value="LATERAL SIGNALING TARGET PROTEIN 2 HOMOLOG"/>
    <property type="match status" value="1"/>
</dbReference>
<dbReference type="InterPro" id="IPR017455">
    <property type="entry name" value="Znf_FYVE-rel"/>
</dbReference>
<evidence type="ECO:0000313" key="8">
    <source>
        <dbReference type="Proteomes" id="UP000716291"/>
    </source>
</evidence>
<evidence type="ECO:0000256" key="4">
    <source>
        <dbReference type="PROSITE-ProRule" id="PRU00091"/>
    </source>
</evidence>